<keyword evidence="8" id="KW-1185">Reference proteome</keyword>
<comment type="caution">
    <text evidence="7">The sequence shown here is derived from an EMBL/GenBank/DDBJ whole genome shotgun (WGS) entry which is preliminary data.</text>
</comment>
<comment type="cofactor">
    <cofactor evidence="1">
        <name>[4Fe-4S] cluster</name>
        <dbReference type="ChEBI" id="CHEBI:49883"/>
    </cofactor>
</comment>
<keyword evidence="4" id="KW-0408">Iron</keyword>
<sequence length="581" mass="63633">MLEPQPLGKFVFFLDYDAEGDRRYTNSPGLLPMLGHLRSTGVDVRFVSSEQALFGELEEGCDWVGISSMERMLPRSVPAARRVRTAYPKTVLLLGGGSLESVACSLAADLFDIVMPGECELTLPAVISALAGDPSGEHRAAGIPAEAVKVGDAFPGGALDQDAIARVLNAGFPRSIAGDVVRIPASGLYLRDSERGAVWHRPAPTASAPWSPAPLSDELDALCVVPWDIVEAEQWSVFEFYTQRGCSWGRCRFCSVADRNIRALSPRKVNEVVRAAAARGLRTVSFADDLFIQRTAWNTELLALLEDPVIPGLEFRAQTIANRSVWPHLEQMARVGFRELAFGIETFSPRRTELWLKSFRGETYIAQAKETVVRTAQAGILPEIYLILADPTSTLAEIAWELAECVELLGKVFAETGVLPRASFTLALLPVAGVPVTDRYPYRIRTIPLAHSKIDLPDEFRMPAPVGSFLAEADLVTGDLPYRRENLEAFFGYFDCLEKAASDHESDAPAVEHELRRARTTLTTLCAELDLLAGSLAERMLSGEAKAGADIWSDYRRFGGYIKGVQTLARSLTELSASSRE</sequence>
<keyword evidence="2" id="KW-0949">S-adenosyl-L-methionine</keyword>
<dbReference type="Proteomes" id="UP001139648">
    <property type="component" value="Unassembled WGS sequence"/>
</dbReference>
<evidence type="ECO:0000259" key="6">
    <source>
        <dbReference type="SMART" id="SM00729"/>
    </source>
</evidence>
<proteinExistence type="predicted"/>
<name>A0A9X2K3C8_9ACTN</name>
<dbReference type="GO" id="GO:0003824">
    <property type="term" value="F:catalytic activity"/>
    <property type="evidence" value="ECO:0007669"/>
    <property type="project" value="InterPro"/>
</dbReference>
<dbReference type="SMART" id="SM00729">
    <property type="entry name" value="Elp3"/>
    <property type="match status" value="1"/>
</dbReference>
<evidence type="ECO:0000256" key="2">
    <source>
        <dbReference type="ARBA" id="ARBA00022691"/>
    </source>
</evidence>
<dbReference type="GO" id="GO:0051536">
    <property type="term" value="F:iron-sulfur cluster binding"/>
    <property type="evidence" value="ECO:0007669"/>
    <property type="project" value="UniProtKB-KW"/>
</dbReference>
<dbReference type="SUPFAM" id="SSF102114">
    <property type="entry name" value="Radical SAM enzymes"/>
    <property type="match status" value="1"/>
</dbReference>
<evidence type="ECO:0000256" key="3">
    <source>
        <dbReference type="ARBA" id="ARBA00022723"/>
    </source>
</evidence>
<dbReference type="SFLD" id="SFLDS00029">
    <property type="entry name" value="Radical_SAM"/>
    <property type="match status" value="1"/>
</dbReference>
<accession>A0A9X2K3C8</accession>
<dbReference type="InterPro" id="IPR058240">
    <property type="entry name" value="rSAM_sf"/>
</dbReference>
<dbReference type="InterPro" id="IPR051198">
    <property type="entry name" value="BchE-like"/>
</dbReference>
<dbReference type="AlphaFoldDB" id="A0A9X2K3C8"/>
<evidence type="ECO:0000313" key="8">
    <source>
        <dbReference type="Proteomes" id="UP001139648"/>
    </source>
</evidence>
<dbReference type="PANTHER" id="PTHR43409">
    <property type="entry name" value="ANAEROBIC MAGNESIUM-PROTOPORPHYRIN IX MONOMETHYL ESTER CYCLASE-RELATED"/>
    <property type="match status" value="1"/>
</dbReference>
<dbReference type="InterPro" id="IPR007197">
    <property type="entry name" value="rSAM"/>
</dbReference>
<dbReference type="Pfam" id="PF04055">
    <property type="entry name" value="Radical_SAM"/>
    <property type="match status" value="1"/>
</dbReference>
<dbReference type="GO" id="GO:0046872">
    <property type="term" value="F:metal ion binding"/>
    <property type="evidence" value="ECO:0007669"/>
    <property type="project" value="UniProtKB-KW"/>
</dbReference>
<feature type="domain" description="Elp3/MiaA/NifB-like radical SAM core" evidence="6">
    <location>
        <begin position="236"/>
        <end position="458"/>
    </location>
</feature>
<gene>
    <name evidence="7" type="ORF">HD597_005244</name>
</gene>
<keyword evidence="3" id="KW-0479">Metal-binding</keyword>
<dbReference type="Gene3D" id="3.40.50.280">
    <property type="entry name" value="Cobalamin-binding domain"/>
    <property type="match status" value="1"/>
</dbReference>
<evidence type="ECO:0000256" key="1">
    <source>
        <dbReference type="ARBA" id="ARBA00001966"/>
    </source>
</evidence>
<protein>
    <submittedName>
        <fullName evidence="7">Radical SAM superfamily enzyme YgiQ (UPF0313 family)</fullName>
    </submittedName>
</protein>
<dbReference type="RefSeq" id="WP_253745314.1">
    <property type="nucleotide sequence ID" value="NZ_BAABKA010000065.1"/>
</dbReference>
<dbReference type="EMBL" id="JAMZEB010000002">
    <property type="protein sequence ID" value="MCP2358224.1"/>
    <property type="molecule type" value="Genomic_DNA"/>
</dbReference>
<keyword evidence="5" id="KW-0411">Iron-sulfur</keyword>
<dbReference type="SFLD" id="SFLDG01082">
    <property type="entry name" value="B12-binding_domain_containing"/>
    <property type="match status" value="1"/>
</dbReference>
<organism evidence="7 8">
    <name type="scientific">Nonomuraea thailandensis</name>
    <dbReference type="NCBI Taxonomy" id="1188745"/>
    <lineage>
        <taxon>Bacteria</taxon>
        <taxon>Bacillati</taxon>
        <taxon>Actinomycetota</taxon>
        <taxon>Actinomycetes</taxon>
        <taxon>Streptosporangiales</taxon>
        <taxon>Streptosporangiaceae</taxon>
        <taxon>Nonomuraea</taxon>
    </lineage>
</organism>
<reference evidence="7" key="1">
    <citation type="submission" date="2022-06" db="EMBL/GenBank/DDBJ databases">
        <title>Sequencing the genomes of 1000 actinobacteria strains.</title>
        <authorList>
            <person name="Klenk H.-P."/>
        </authorList>
    </citation>
    <scope>NUCLEOTIDE SEQUENCE</scope>
    <source>
        <strain evidence="7">DSM 46694</strain>
    </source>
</reference>
<evidence type="ECO:0000313" key="7">
    <source>
        <dbReference type="EMBL" id="MCP2358224.1"/>
    </source>
</evidence>
<dbReference type="InterPro" id="IPR006638">
    <property type="entry name" value="Elp3/MiaA/NifB-like_rSAM"/>
</dbReference>
<evidence type="ECO:0000256" key="4">
    <source>
        <dbReference type="ARBA" id="ARBA00023004"/>
    </source>
</evidence>
<evidence type="ECO:0000256" key="5">
    <source>
        <dbReference type="ARBA" id="ARBA00023014"/>
    </source>
</evidence>